<feature type="domain" description="Ppx/GppA phosphatase N-terminal" evidence="2">
    <location>
        <begin position="20"/>
        <end position="302"/>
    </location>
</feature>
<reference evidence="5" key="1">
    <citation type="submission" date="2018-05" db="EMBL/GenBank/DDBJ databases">
        <title>Ignatzschineria dubaiensis sp. nov., isolated from necrotic foot tissues of dromedaries (Camelus dromedarius) and associated maggots in Dubai, United Arab Emirates.</title>
        <authorList>
            <person name="Tsang C.C."/>
            <person name="Tang J.Y.M."/>
            <person name="Fong J.Y.H."/>
            <person name="Kinne J."/>
            <person name="Lee H.H."/>
            <person name="Joseph M."/>
            <person name="Jose S."/>
            <person name="Schuster R.K."/>
            <person name="Tang Y."/>
            <person name="Sivakumar S."/>
            <person name="Chen J.H.K."/>
            <person name="Teng J.L.L."/>
            <person name="Lau S.K.P."/>
            <person name="Wernery U."/>
            <person name="Woo P.C.Y."/>
        </authorList>
    </citation>
    <scope>NUCLEOTIDE SEQUENCE [LARGE SCALE GENOMIC DNA]</scope>
    <source>
        <strain evidence="5">KCTC 22644</strain>
    </source>
</reference>
<evidence type="ECO:0000313" key="5">
    <source>
        <dbReference type="Proteomes" id="UP000245020"/>
    </source>
</evidence>
<evidence type="ECO:0000313" key="4">
    <source>
        <dbReference type="EMBL" id="PWD81363.1"/>
    </source>
</evidence>
<dbReference type="GO" id="GO:0016462">
    <property type="term" value="F:pyrophosphatase activity"/>
    <property type="evidence" value="ECO:0007669"/>
    <property type="project" value="TreeGrafter"/>
</dbReference>
<dbReference type="PANTHER" id="PTHR30005:SF0">
    <property type="entry name" value="RETROGRADE REGULATION PROTEIN 2"/>
    <property type="match status" value="1"/>
</dbReference>
<name>A0A2U2AFD5_9GAMM</name>
<dbReference type="AlphaFoldDB" id="A0A2U2AFD5"/>
<evidence type="ECO:0000259" key="2">
    <source>
        <dbReference type="Pfam" id="PF02541"/>
    </source>
</evidence>
<dbReference type="OrthoDB" id="9793035at2"/>
<dbReference type="Proteomes" id="UP000245020">
    <property type="component" value="Unassembled WGS sequence"/>
</dbReference>
<sequence length="494" mass="56028">MKDDIYAVIDLGSNSFHMAVMQEDNGRILVVDRIKEMVQLGYGLLDGGGLDPIVRERALHCLRKFRERLVTIAPNNRRAVGTLTLRKLKDPSFIKEAEQALGMPIDIISGREEARLIYLGVSQYIHLEDQEQDLFVIDIGGGSTEFILGHKSKIKAAYSQDVGCVNMTRKFFAKGEFTRANYEQAFTYVESELQSLRYLIPYKNAHFVGASGTIKTLGTLVSVFGPQEEFITAASLDHLVEKFIELGKTKKIAKSFDLSEPRADVVGAGLVILQAAFKTLSIEKMAVTNVALREGILFDLLGRVHQKDRRDETIQALIARLGADEEQARRVAITSMKLVKMLKNSKGDQIELSDEAVRYLKWASYLHEIGLAISHHRQYKHSAYLVEHADLDGFSKQDQKILATMIRYQQRKIDPSAFEGMPDYLLLITCLLRISVLFNRGRYLKESPNVEISLSKDEIKLQFEKGWLKEHPLFREDLLSEQKYLKQIGTALTW</sequence>
<dbReference type="SUPFAM" id="SSF53067">
    <property type="entry name" value="Actin-like ATPase domain"/>
    <property type="match status" value="2"/>
</dbReference>
<feature type="domain" description="Ppx/GppA phosphatase C-terminal" evidence="3">
    <location>
        <begin position="310"/>
        <end position="482"/>
    </location>
</feature>
<dbReference type="InterPro" id="IPR043129">
    <property type="entry name" value="ATPase_NBD"/>
</dbReference>
<evidence type="ECO:0000259" key="3">
    <source>
        <dbReference type="Pfam" id="PF21447"/>
    </source>
</evidence>
<dbReference type="Gene3D" id="3.30.420.40">
    <property type="match status" value="1"/>
</dbReference>
<keyword evidence="5" id="KW-1185">Reference proteome</keyword>
<dbReference type="Gene3D" id="1.10.3210.10">
    <property type="entry name" value="Hypothetical protein af1432"/>
    <property type="match status" value="1"/>
</dbReference>
<keyword evidence="1" id="KW-0378">Hydrolase</keyword>
<organism evidence="4 5">
    <name type="scientific">Ignatzschineria ureiclastica</name>
    <dbReference type="NCBI Taxonomy" id="472582"/>
    <lineage>
        <taxon>Bacteria</taxon>
        <taxon>Pseudomonadati</taxon>
        <taxon>Pseudomonadota</taxon>
        <taxon>Gammaproteobacteria</taxon>
        <taxon>Cardiobacteriales</taxon>
        <taxon>Ignatzschineriaceae</taxon>
        <taxon>Ignatzschineria</taxon>
    </lineage>
</organism>
<dbReference type="Pfam" id="PF02541">
    <property type="entry name" value="Ppx-GppA"/>
    <property type="match status" value="1"/>
</dbReference>
<dbReference type="EMBL" id="QEWQ01000003">
    <property type="protein sequence ID" value="PWD81363.1"/>
    <property type="molecule type" value="Genomic_DNA"/>
</dbReference>
<dbReference type="PANTHER" id="PTHR30005">
    <property type="entry name" value="EXOPOLYPHOSPHATASE"/>
    <property type="match status" value="1"/>
</dbReference>
<dbReference type="CDD" id="cd24053">
    <property type="entry name" value="ASKHA_NBD_EcPPX-GppA-like"/>
    <property type="match status" value="1"/>
</dbReference>
<dbReference type="SUPFAM" id="SSF109604">
    <property type="entry name" value="HD-domain/PDEase-like"/>
    <property type="match status" value="1"/>
</dbReference>
<evidence type="ECO:0000256" key="1">
    <source>
        <dbReference type="ARBA" id="ARBA00022801"/>
    </source>
</evidence>
<proteinExistence type="predicted"/>
<dbReference type="InterPro" id="IPR050273">
    <property type="entry name" value="GppA/Ppx_hydrolase"/>
</dbReference>
<dbReference type="PIRSF" id="PIRSF001267">
    <property type="entry name" value="Pyrophosphatase_GppA_Ppx"/>
    <property type="match status" value="1"/>
</dbReference>
<dbReference type="InterPro" id="IPR030673">
    <property type="entry name" value="PyroPPase_GppA_Ppx"/>
</dbReference>
<protein>
    <submittedName>
        <fullName evidence="4">Ppx/GppA family phosphatase</fullName>
    </submittedName>
</protein>
<dbReference type="InterPro" id="IPR048950">
    <property type="entry name" value="Ppx_GppA_C"/>
</dbReference>
<comment type="caution">
    <text evidence="4">The sequence shown here is derived from an EMBL/GenBank/DDBJ whole genome shotgun (WGS) entry which is preliminary data.</text>
</comment>
<dbReference type="Pfam" id="PF21447">
    <property type="entry name" value="Ppx-GppA_III"/>
    <property type="match status" value="1"/>
</dbReference>
<dbReference type="InterPro" id="IPR003695">
    <property type="entry name" value="Ppx_GppA_N"/>
</dbReference>
<accession>A0A2U2AFD5</accession>
<dbReference type="Gene3D" id="3.30.420.150">
    <property type="entry name" value="Exopolyphosphatase. Domain 2"/>
    <property type="match status" value="1"/>
</dbReference>
<dbReference type="RefSeq" id="WP_109189254.1">
    <property type="nucleotide sequence ID" value="NZ_BMYA01000003.1"/>
</dbReference>
<gene>
    <name evidence="4" type="ORF">DC083_05605</name>
</gene>